<feature type="compositionally biased region" description="Gly residues" evidence="10">
    <location>
        <begin position="134"/>
        <end position="146"/>
    </location>
</feature>
<keyword evidence="9 11" id="KW-0472">Membrane</keyword>
<organism evidence="13 14">
    <name type="scientific">Sporomusa termitida</name>
    <dbReference type="NCBI Taxonomy" id="2377"/>
    <lineage>
        <taxon>Bacteria</taxon>
        <taxon>Bacillati</taxon>
        <taxon>Bacillota</taxon>
        <taxon>Negativicutes</taxon>
        <taxon>Selenomonadales</taxon>
        <taxon>Sporomusaceae</taxon>
        <taxon>Sporomusa</taxon>
    </lineage>
</organism>
<name>A0A517DR93_9FIRM</name>
<sequence length="237" mass="23535">MNDFSKSPYKKTAGISLLLHGALIAWLAMLGPPGPVEQPAVIAAIAVDIVPVAVTAAGDRAAPAPPASSPPAADNRPASRLLPVAARPEPAAQAQAPAAAADSSTTATAAASAADAAVAPALAVTARGGQANAGDGGGKPAAGGGRTKPAFIAGSRPAYPQAARKARWEGAVIVRIFIEADGTVTSAAVKAGSGYDILDEAAVQAVKKWRYSPAKEGGVPVASLHDVRVRFSLDEAD</sequence>
<keyword evidence="4" id="KW-1003">Cell membrane</keyword>
<evidence type="ECO:0000313" key="14">
    <source>
        <dbReference type="Proteomes" id="UP000320776"/>
    </source>
</evidence>
<proteinExistence type="inferred from homology"/>
<dbReference type="GO" id="GO:0015031">
    <property type="term" value="P:protein transport"/>
    <property type="evidence" value="ECO:0007669"/>
    <property type="project" value="UniProtKB-KW"/>
</dbReference>
<dbReference type="PROSITE" id="PS52015">
    <property type="entry name" value="TONB_CTD"/>
    <property type="match status" value="1"/>
</dbReference>
<dbReference type="Proteomes" id="UP000320776">
    <property type="component" value="Chromosome"/>
</dbReference>
<keyword evidence="7" id="KW-0653">Protein transport</keyword>
<keyword evidence="8 11" id="KW-1133">Transmembrane helix</keyword>
<evidence type="ECO:0000313" key="13">
    <source>
        <dbReference type="EMBL" id="QDR79865.1"/>
    </source>
</evidence>
<evidence type="ECO:0000256" key="8">
    <source>
        <dbReference type="ARBA" id="ARBA00022989"/>
    </source>
</evidence>
<dbReference type="OrthoDB" id="9792439at2"/>
<evidence type="ECO:0000256" key="11">
    <source>
        <dbReference type="SAM" id="Phobius"/>
    </source>
</evidence>
<evidence type="ECO:0000256" key="4">
    <source>
        <dbReference type="ARBA" id="ARBA00022475"/>
    </source>
</evidence>
<evidence type="ECO:0000256" key="9">
    <source>
        <dbReference type="ARBA" id="ARBA00023136"/>
    </source>
</evidence>
<evidence type="ECO:0000256" key="7">
    <source>
        <dbReference type="ARBA" id="ARBA00022927"/>
    </source>
</evidence>
<evidence type="ECO:0000256" key="2">
    <source>
        <dbReference type="ARBA" id="ARBA00006555"/>
    </source>
</evidence>
<dbReference type="GO" id="GO:0055085">
    <property type="term" value="P:transmembrane transport"/>
    <property type="evidence" value="ECO:0007669"/>
    <property type="project" value="InterPro"/>
</dbReference>
<dbReference type="AlphaFoldDB" id="A0A517DR93"/>
<accession>A0A517DR93</accession>
<evidence type="ECO:0000256" key="10">
    <source>
        <dbReference type="SAM" id="MobiDB-lite"/>
    </source>
</evidence>
<dbReference type="InterPro" id="IPR006260">
    <property type="entry name" value="TonB/TolA_C"/>
</dbReference>
<comment type="similarity">
    <text evidence="2">Belongs to the TonB family.</text>
</comment>
<keyword evidence="3" id="KW-0813">Transport</keyword>
<keyword evidence="6 11" id="KW-0812">Transmembrane</keyword>
<feature type="transmembrane region" description="Helical" evidence="11">
    <location>
        <begin position="12"/>
        <end position="31"/>
    </location>
</feature>
<dbReference type="SUPFAM" id="SSF74653">
    <property type="entry name" value="TolA/TonB C-terminal domain"/>
    <property type="match status" value="1"/>
</dbReference>
<dbReference type="KEGG" id="sted:SPTER_11670"/>
<dbReference type="GO" id="GO:0005886">
    <property type="term" value="C:plasma membrane"/>
    <property type="evidence" value="ECO:0007669"/>
    <property type="project" value="UniProtKB-SubCell"/>
</dbReference>
<keyword evidence="5" id="KW-0997">Cell inner membrane</keyword>
<gene>
    <name evidence="13" type="ORF">SPTER_11670</name>
</gene>
<evidence type="ECO:0000256" key="6">
    <source>
        <dbReference type="ARBA" id="ARBA00022692"/>
    </source>
</evidence>
<keyword evidence="14" id="KW-1185">Reference proteome</keyword>
<dbReference type="InterPro" id="IPR051045">
    <property type="entry name" value="TonB-dependent_transducer"/>
</dbReference>
<dbReference type="RefSeq" id="WP_144349452.1">
    <property type="nucleotide sequence ID" value="NZ_CP036259.1"/>
</dbReference>
<reference evidence="13 14" key="1">
    <citation type="submission" date="2019-02" db="EMBL/GenBank/DDBJ databases">
        <title>Closed genome of Sporomusa termitida DSM 4440.</title>
        <authorList>
            <person name="Poehlein A."/>
            <person name="Daniel R."/>
        </authorList>
    </citation>
    <scope>NUCLEOTIDE SEQUENCE [LARGE SCALE GENOMIC DNA]</scope>
    <source>
        <strain evidence="13 14">DSM 4440</strain>
    </source>
</reference>
<evidence type="ECO:0000256" key="1">
    <source>
        <dbReference type="ARBA" id="ARBA00004383"/>
    </source>
</evidence>
<feature type="region of interest" description="Disordered" evidence="10">
    <location>
        <begin position="128"/>
        <end position="148"/>
    </location>
</feature>
<evidence type="ECO:0000259" key="12">
    <source>
        <dbReference type="PROSITE" id="PS52015"/>
    </source>
</evidence>
<dbReference type="Pfam" id="PF03544">
    <property type="entry name" value="TonB_C"/>
    <property type="match status" value="1"/>
</dbReference>
<evidence type="ECO:0000256" key="5">
    <source>
        <dbReference type="ARBA" id="ARBA00022519"/>
    </source>
</evidence>
<dbReference type="NCBIfam" id="TIGR01352">
    <property type="entry name" value="tonB_Cterm"/>
    <property type="match status" value="1"/>
</dbReference>
<dbReference type="Gene3D" id="3.30.1150.10">
    <property type="match status" value="1"/>
</dbReference>
<dbReference type="InterPro" id="IPR037682">
    <property type="entry name" value="TonB_C"/>
</dbReference>
<protein>
    <recommendedName>
        <fullName evidence="12">TonB C-terminal domain-containing protein</fullName>
    </recommendedName>
</protein>
<dbReference type="PANTHER" id="PTHR33446:SF2">
    <property type="entry name" value="PROTEIN TONB"/>
    <property type="match status" value="1"/>
</dbReference>
<feature type="domain" description="TonB C-terminal" evidence="12">
    <location>
        <begin position="144"/>
        <end position="237"/>
    </location>
</feature>
<dbReference type="PANTHER" id="PTHR33446">
    <property type="entry name" value="PROTEIN TONB-RELATED"/>
    <property type="match status" value="1"/>
</dbReference>
<evidence type="ECO:0000256" key="3">
    <source>
        <dbReference type="ARBA" id="ARBA00022448"/>
    </source>
</evidence>
<dbReference type="EMBL" id="CP036259">
    <property type="protein sequence ID" value="QDR79865.1"/>
    <property type="molecule type" value="Genomic_DNA"/>
</dbReference>
<comment type="subcellular location">
    <subcellularLocation>
        <location evidence="1">Cell inner membrane</location>
        <topology evidence="1">Single-pass membrane protein</topology>
        <orientation evidence="1">Periplasmic side</orientation>
    </subcellularLocation>
</comment>